<name>A0A553HMY4_9PEZI</name>
<sequence length="223" mass="24826">MLTQELKLQVAKDLSNAVIVGNGAKGYQLYSDGTWTLADMVIDNGLQQGYSVYHQYVPIGYGKLIVFDEIDKEMDTLLGGPIPSGWVTNFPDDYVSPPDHIIARYQKEKRAFRKDFTTWPPVNDSRADETAAVYRLAASNPTVQFGLDETEVSQTTKFSVGFDGAYHRFPTITSDWDYYSELMSAENVLSYPDGGDDNTASDTPGTSSDEAYAYAWDSSRCQN</sequence>
<gene>
    <name evidence="1" type="ORF">FHL15_009742</name>
</gene>
<organism evidence="1 2">
    <name type="scientific">Xylaria flabelliformis</name>
    <dbReference type="NCBI Taxonomy" id="2512241"/>
    <lineage>
        <taxon>Eukaryota</taxon>
        <taxon>Fungi</taxon>
        <taxon>Dikarya</taxon>
        <taxon>Ascomycota</taxon>
        <taxon>Pezizomycotina</taxon>
        <taxon>Sordariomycetes</taxon>
        <taxon>Xylariomycetidae</taxon>
        <taxon>Xylariales</taxon>
        <taxon>Xylariaceae</taxon>
        <taxon>Xylaria</taxon>
    </lineage>
</organism>
<comment type="caution">
    <text evidence="1">The sequence shown here is derived from an EMBL/GenBank/DDBJ whole genome shotgun (WGS) entry which is preliminary data.</text>
</comment>
<keyword evidence="2" id="KW-1185">Reference proteome</keyword>
<evidence type="ECO:0000313" key="1">
    <source>
        <dbReference type="EMBL" id="TRX89305.1"/>
    </source>
</evidence>
<dbReference type="Proteomes" id="UP000319160">
    <property type="component" value="Unassembled WGS sequence"/>
</dbReference>
<evidence type="ECO:0000313" key="2">
    <source>
        <dbReference type="Proteomes" id="UP000319160"/>
    </source>
</evidence>
<dbReference type="EMBL" id="VFLP01000069">
    <property type="protein sequence ID" value="TRX89305.1"/>
    <property type="molecule type" value="Genomic_DNA"/>
</dbReference>
<accession>A0A553HMY4</accession>
<reference evidence="2" key="1">
    <citation type="submission" date="2019-06" db="EMBL/GenBank/DDBJ databases">
        <title>Draft genome sequence of the griseofulvin-producing fungus Xylaria cubensis strain G536.</title>
        <authorList>
            <person name="Mead M.E."/>
            <person name="Raja H.A."/>
            <person name="Steenwyk J.L."/>
            <person name="Knowles S.L."/>
            <person name="Oberlies N.H."/>
            <person name="Rokas A."/>
        </authorList>
    </citation>
    <scope>NUCLEOTIDE SEQUENCE [LARGE SCALE GENOMIC DNA]</scope>
    <source>
        <strain evidence="2">G536</strain>
    </source>
</reference>
<dbReference type="OrthoDB" id="4752708at2759"/>
<protein>
    <submittedName>
        <fullName evidence="1">Uncharacterized protein</fullName>
    </submittedName>
</protein>
<dbReference type="AlphaFoldDB" id="A0A553HMY4"/>
<proteinExistence type="predicted"/>